<dbReference type="STRING" id="1408157.A0A1J7IEW8"/>
<dbReference type="Proteomes" id="UP000182658">
    <property type="component" value="Unassembled WGS sequence"/>
</dbReference>
<proteinExistence type="predicted"/>
<dbReference type="InParanoid" id="A0A1J7IEW8"/>
<accession>A0A1J7IEW8</accession>
<evidence type="ECO:0000313" key="2">
    <source>
        <dbReference type="EMBL" id="OIW25803.1"/>
    </source>
</evidence>
<feature type="region of interest" description="Disordered" evidence="1">
    <location>
        <begin position="1"/>
        <end position="30"/>
    </location>
</feature>
<feature type="compositionally biased region" description="Low complexity" evidence="1">
    <location>
        <begin position="155"/>
        <end position="168"/>
    </location>
</feature>
<evidence type="ECO:0008006" key="4">
    <source>
        <dbReference type="Google" id="ProtNLM"/>
    </source>
</evidence>
<gene>
    <name evidence="2" type="ORF">CONLIGDRAFT_504782</name>
</gene>
<dbReference type="InterPro" id="IPR011333">
    <property type="entry name" value="SKP1/BTB/POZ_sf"/>
</dbReference>
<dbReference type="EMBL" id="KV875101">
    <property type="protein sequence ID" value="OIW25803.1"/>
    <property type="molecule type" value="Genomic_DNA"/>
</dbReference>
<feature type="region of interest" description="Disordered" evidence="1">
    <location>
        <begin position="151"/>
        <end position="172"/>
    </location>
</feature>
<dbReference type="AlphaFoldDB" id="A0A1J7IEW8"/>
<dbReference type="OrthoDB" id="1022638at2759"/>
<protein>
    <recommendedName>
        <fullName evidence="4">BTB domain-containing protein</fullName>
    </recommendedName>
</protein>
<feature type="compositionally biased region" description="Polar residues" evidence="1">
    <location>
        <begin position="1"/>
        <end position="12"/>
    </location>
</feature>
<evidence type="ECO:0000313" key="3">
    <source>
        <dbReference type="Proteomes" id="UP000182658"/>
    </source>
</evidence>
<sequence>MSHASGSNQAEEGSTRKRSRTVGDQGRRSITLPAEDTMEFTDISLGEIHVGTGEEVKVWKVHIKRFAGMSAWLKRAFITAVSEQAGVDLPTVKLPGDDPRIFQWVHNYIYAVSFAGLKGADVPVINNAGTSGSHDDDIVIMSSRVKVEDHDNPLASGSAANQNAAAAQTPDANDDLKEVAADAITPRDLMVLYLLAYKLEIFSLRNKAIDALHTWYHPDAQEKRKPSTVAGAVGAPANNDDYEPAKLLPFGRVPWMTDVQYVFAHTPDGNSLRRLLIWTCVMCLFSKRPQKKKLPEDWNDVLTSTGEIGCAMIKTIASLGWVKGTKDCKDIVIWQKFTFHEAETSIDLDV</sequence>
<dbReference type="Gene3D" id="3.30.710.10">
    <property type="entry name" value="Potassium Channel Kv1.1, Chain A"/>
    <property type="match status" value="1"/>
</dbReference>
<reference evidence="2 3" key="1">
    <citation type="submission" date="2016-10" db="EMBL/GenBank/DDBJ databases">
        <title>Draft genome sequence of Coniochaeta ligniaria NRRL30616, a lignocellulolytic fungus for bioabatement of inhibitors in plant biomass hydrolysates.</title>
        <authorList>
            <consortium name="DOE Joint Genome Institute"/>
            <person name="Jimenez D.J."/>
            <person name="Hector R.E."/>
            <person name="Riley R."/>
            <person name="Sun H."/>
            <person name="Grigoriev I.V."/>
            <person name="Van Elsas J.D."/>
            <person name="Nichols N.N."/>
        </authorList>
    </citation>
    <scope>NUCLEOTIDE SEQUENCE [LARGE SCALE GENOMIC DNA]</scope>
    <source>
        <strain evidence="2 3">NRRL 30616</strain>
    </source>
</reference>
<organism evidence="2 3">
    <name type="scientific">Coniochaeta ligniaria NRRL 30616</name>
    <dbReference type="NCBI Taxonomy" id="1408157"/>
    <lineage>
        <taxon>Eukaryota</taxon>
        <taxon>Fungi</taxon>
        <taxon>Dikarya</taxon>
        <taxon>Ascomycota</taxon>
        <taxon>Pezizomycotina</taxon>
        <taxon>Sordariomycetes</taxon>
        <taxon>Sordariomycetidae</taxon>
        <taxon>Coniochaetales</taxon>
        <taxon>Coniochaetaceae</taxon>
        <taxon>Coniochaeta</taxon>
    </lineage>
</organism>
<name>A0A1J7IEW8_9PEZI</name>
<evidence type="ECO:0000256" key="1">
    <source>
        <dbReference type="SAM" id="MobiDB-lite"/>
    </source>
</evidence>
<keyword evidence="3" id="KW-1185">Reference proteome</keyword>